<dbReference type="AlphaFoldDB" id="X1FH73"/>
<accession>X1FH73</accession>
<comment type="caution">
    <text evidence="1">The sequence shown here is derived from an EMBL/GenBank/DDBJ whole genome shotgun (WGS) entry which is preliminary data.</text>
</comment>
<sequence>MEKTILSDSGLPRHIQVQRSSFVDDDTAFIEAIPG</sequence>
<reference evidence="1" key="1">
    <citation type="journal article" date="2014" name="Front. Microbiol.">
        <title>High frequency of phylogenetically diverse reductive dehalogenase-homologous genes in deep subseafloor sedimentary metagenomes.</title>
        <authorList>
            <person name="Kawai M."/>
            <person name="Futagami T."/>
            <person name="Toyoda A."/>
            <person name="Takaki Y."/>
            <person name="Nishi S."/>
            <person name="Hori S."/>
            <person name="Arai W."/>
            <person name="Tsubouchi T."/>
            <person name="Morono Y."/>
            <person name="Uchiyama I."/>
            <person name="Ito T."/>
            <person name="Fujiyama A."/>
            <person name="Inagaki F."/>
            <person name="Takami H."/>
        </authorList>
    </citation>
    <scope>NUCLEOTIDE SEQUENCE</scope>
    <source>
        <strain evidence="1">Expedition CK06-06</strain>
    </source>
</reference>
<feature type="non-terminal residue" evidence="1">
    <location>
        <position position="35"/>
    </location>
</feature>
<gene>
    <name evidence="1" type="ORF">S03H2_23334</name>
</gene>
<protein>
    <submittedName>
        <fullName evidence="1">Uncharacterized protein</fullName>
    </submittedName>
</protein>
<name>X1FH73_9ZZZZ</name>
<dbReference type="EMBL" id="BARU01012731">
    <property type="protein sequence ID" value="GAH44312.1"/>
    <property type="molecule type" value="Genomic_DNA"/>
</dbReference>
<evidence type="ECO:0000313" key="1">
    <source>
        <dbReference type="EMBL" id="GAH44312.1"/>
    </source>
</evidence>
<organism evidence="1">
    <name type="scientific">marine sediment metagenome</name>
    <dbReference type="NCBI Taxonomy" id="412755"/>
    <lineage>
        <taxon>unclassified sequences</taxon>
        <taxon>metagenomes</taxon>
        <taxon>ecological metagenomes</taxon>
    </lineage>
</organism>
<proteinExistence type="predicted"/>